<evidence type="ECO:0000313" key="2">
    <source>
        <dbReference type="Proteomes" id="UP001341840"/>
    </source>
</evidence>
<sequence>SPRICVGLADLQGCFCLLPRIYVDFHAYAWVWKNLEMELAMHMLAVLRICVALEWASKDGVTFELFQT</sequence>
<keyword evidence="2" id="KW-1185">Reference proteome</keyword>
<proteinExistence type="predicted"/>
<name>A0ABU6X2G4_9FABA</name>
<feature type="non-terminal residue" evidence="1">
    <location>
        <position position="1"/>
    </location>
</feature>
<evidence type="ECO:0000313" key="1">
    <source>
        <dbReference type="EMBL" id="MED6191173.1"/>
    </source>
</evidence>
<dbReference type="EMBL" id="JASCZI010190533">
    <property type="protein sequence ID" value="MED6191173.1"/>
    <property type="molecule type" value="Genomic_DNA"/>
</dbReference>
<dbReference type="Proteomes" id="UP001341840">
    <property type="component" value="Unassembled WGS sequence"/>
</dbReference>
<protein>
    <submittedName>
        <fullName evidence="1">Uncharacterized protein</fullName>
    </submittedName>
</protein>
<reference evidence="1 2" key="1">
    <citation type="journal article" date="2023" name="Plants (Basel)">
        <title>Bridging the Gap: Combining Genomics and Transcriptomics Approaches to Understand Stylosanthes scabra, an Orphan Legume from the Brazilian Caatinga.</title>
        <authorList>
            <person name="Ferreira-Neto J.R.C."/>
            <person name="da Silva M.D."/>
            <person name="Binneck E."/>
            <person name="de Melo N.F."/>
            <person name="da Silva R.H."/>
            <person name="de Melo A.L.T.M."/>
            <person name="Pandolfi V."/>
            <person name="Bustamante F.O."/>
            <person name="Brasileiro-Vidal A.C."/>
            <person name="Benko-Iseppon A.M."/>
        </authorList>
    </citation>
    <scope>NUCLEOTIDE SEQUENCE [LARGE SCALE GENOMIC DNA]</scope>
    <source>
        <tissue evidence="1">Leaves</tissue>
    </source>
</reference>
<comment type="caution">
    <text evidence="1">The sequence shown here is derived from an EMBL/GenBank/DDBJ whole genome shotgun (WGS) entry which is preliminary data.</text>
</comment>
<organism evidence="1 2">
    <name type="scientific">Stylosanthes scabra</name>
    <dbReference type="NCBI Taxonomy" id="79078"/>
    <lineage>
        <taxon>Eukaryota</taxon>
        <taxon>Viridiplantae</taxon>
        <taxon>Streptophyta</taxon>
        <taxon>Embryophyta</taxon>
        <taxon>Tracheophyta</taxon>
        <taxon>Spermatophyta</taxon>
        <taxon>Magnoliopsida</taxon>
        <taxon>eudicotyledons</taxon>
        <taxon>Gunneridae</taxon>
        <taxon>Pentapetalae</taxon>
        <taxon>rosids</taxon>
        <taxon>fabids</taxon>
        <taxon>Fabales</taxon>
        <taxon>Fabaceae</taxon>
        <taxon>Papilionoideae</taxon>
        <taxon>50 kb inversion clade</taxon>
        <taxon>dalbergioids sensu lato</taxon>
        <taxon>Dalbergieae</taxon>
        <taxon>Pterocarpus clade</taxon>
        <taxon>Stylosanthes</taxon>
    </lineage>
</organism>
<feature type="non-terminal residue" evidence="1">
    <location>
        <position position="68"/>
    </location>
</feature>
<gene>
    <name evidence="1" type="ORF">PIB30_113527</name>
</gene>
<accession>A0ABU6X2G4</accession>